<dbReference type="AlphaFoldDB" id="A0A0L6URU4"/>
<evidence type="ECO:0000259" key="1">
    <source>
        <dbReference type="Pfam" id="PF25597"/>
    </source>
</evidence>
<dbReference type="VEuPathDB" id="FungiDB:VP01_4030g1"/>
<evidence type="ECO:0000313" key="2">
    <source>
        <dbReference type="EMBL" id="KNZ51239.1"/>
    </source>
</evidence>
<protein>
    <submittedName>
        <fullName evidence="2">DEHA2D06061p protein</fullName>
    </submittedName>
</protein>
<keyword evidence="3" id="KW-1185">Reference proteome</keyword>
<dbReference type="InterPro" id="IPR057670">
    <property type="entry name" value="SH3_retrovirus"/>
</dbReference>
<dbReference type="OrthoDB" id="2802215at2759"/>
<name>A0A0L6URU4_9BASI</name>
<evidence type="ECO:0000313" key="3">
    <source>
        <dbReference type="Proteomes" id="UP000037035"/>
    </source>
</evidence>
<feature type="non-terminal residue" evidence="2">
    <location>
        <position position="217"/>
    </location>
</feature>
<reference evidence="2 3" key="1">
    <citation type="submission" date="2015-08" db="EMBL/GenBank/DDBJ databases">
        <title>Next Generation Sequencing and Analysis of the Genome of Puccinia sorghi L Schw, the Causal Agent of Maize Common Rust.</title>
        <authorList>
            <person name="Rochi L."/>
            <person name="Burguener G."/>
            <person name="Darino M."/>
            <person name="Turjanski A."/>
            <person name="Kreff E."/>
            <person name="Dieguez M.J."/>
            <person name="Sacco F."/>
        </authorList>
    </citation>
    <scope>NUCLEOTIDE SEQUENCE [LARGE SCALE GENOMIC DNA]</scope>
    <source>
        <strain evidence="2 3">RO10H11247</strain>
    </source>
</reference>
<accession>A0A0L6URU4</accession>
<proteinExistence type="predicted"/>
<organism evidence="2 3">
    <name type="scientific">Puccinia sorghi</name>
    <dbReference type="NCBI Taxonomy" id="27349"/>
    <lineage>
        <taxon>Eukaryota</taxon>
        <taxon>Fungi</taxon>
        <taxon>Dikarya</taxon>
        <taxon>Basidiomycota</taxon>
        <taxon>Pucciniomycotina</taxon>
        <taxon>Pucciniomycetes</taxon>
        <taxon>Pucciniales</taxon>
        <taxon>Pucciniaceae</taxon>
        <taxon>Puccinia</taxon>
    </lineage>
</organism>
<sequence>AEDNPPVGETPGKSWRGLQDHNTCYQSCPNTPNWPSRLGHQNRKYQSLMVPNSEIVDCDLSNLTLSITRNLLIPFHTWTGCSFNWEVLRPFGYLIYSLIPKERRNFKLNPTVERGIMLGSENDFSSYCIFRLEERKVVRSSDHQVETGVTKETPKAPRDISSQVSTDNILSVDRRRNSVIVYLTKNAVEDIPASYIQTINSTNSSFWKKAIEKEVTN</sequence>
<dbReference type="EMBL" id="LAVV01009092">
    <property type="protein sequence ID" value="KNZ51239.1"/>
    <property type="molecule type" value="Genomic_DNA"/>
</dbReference>
<dbReference type="Proteomes" id="UP000037035">
    <property type="component" value="Unassembled WGS sequence"/>
</dbReference>
<feature type="non-terminal residue" evidence="2">
    <location>
        <position position="1"/>
    </location>
</feature>
<feature type="domain" description="Retroviral polymerase SH3-like" evidence="1">
    <location>
        <begin position="95"/>
        <end position="145"/>
    </location>
</feature>
<comment type="caution">
    <text evidence="2">The sequence shown here is derived from an EMBL/GenBank/DDBJ whole genome shotgun (WGS) entry which is preliminary data.</text>
</comment>
<dbReference type="Pfam" id="PF25597">
    <property type="entry name" value="SH3_retrovirus"/>
    <property type="match status" value="1"/>
</dbReference>
<gene>
    <name evidence="2" type="ORF">VP01_4030g1</name>
</gene>